<name>A0ABV2TQ75_9RHOO</name>
<evidence type="ECO:0000256" key="1">
    <source>
        <dbReference type="SAM" id="MobiDB-lite"/>
    </source>
</evidence>
<feature type="region of interest" description="Disordered" evidence="1">
    <location>
        <begin position="40"/>
        <end position="76"/>
    </location>
</feature>
<evidence type="ECO:0000259" key="2">
    <source>
        <dbReference type="PROSITE" id="PS50994"/>
    </source>
</evidence>
<dbReference type="Proteomes" id="UP001549691">
    <property type="component" value="Unassembled WGS sequence"/>
</dbReference>
<dbReference type="InterPro" id="IPR036397">
    <property type="entry name" value="RNaseH_sf"/>
</dbReference>
<dbReference type="Gene3D" id="3.30.420.10">
    <property type="entry name" value="Ribonuclease H-like superfamily/Ribonuclease H"/>
    <property type="match status" value="1"/>
</dbReference>
<accession>A0ABV2TQ75</accession>
<proteinExistence type="predicted"/>
<feature type="compositionally biased region" description="Basic residues" evidence="1">
    <location>
        <begin position="52"/>
        <end position="70"/>
    </location>
</feature>
<organism evidence="3 4">
    <name type="scientific">Uliginosibacterium flavum</name>
    <dbReference type="NCBI Taxonomy" id="1396831"/>
    <lineage>
        <taxon>Bacteria</taxon>
        <taxon>Pseudomonadati</taxon>
        <taxon>Pseudomonadota</taxon>
        <taxon>Betaproteobacteria</taxon>
        <taxon>Rhodocyclales</taxon>
        <taxon>Zoogloeaceae</taxon>
        <taxon>Uliginosibacterium</taxon>
    </lineage>
</organism>
<dbReference type="RefSeq" id="WP_354602540.1">
    <property type="nucleotide sequence ID" value="NZ_JBEWZI010000027.1"/>
</dbReference>
<dbReference type="InterPro" id="IPR001584">
    <property type="entry name" value="Integrase_cat-core"/>
</dbReference>
<comment type="caution">
    <text evidence="3">The sequence shown here is derived from an EMBL/GenBank/DDBJ whole genome shotgun (WGS) entry which is preliminary data.</text>
</comment>
<evidence type="ECO:0000313" key="3">
    <source>
        <dbReference type="EMBL" id="MET7016082.1"/>
    </source>
</evidence>
<dbReference type="PROSITE" id="PS50994">
    <property type="entry name" value="INTEGRASE"/>
    <property type="match status" value="1"/>
</dbReference>
<evidence type="ECO:0000313" key="4">
    <source>
        <dbReference type="Proteomes" id="UP001549691"/>
    </source>
</evidence>
<feature type="domain" description="Integrase catalytic" evidence="2">
    <location>
        <begin position="325"/>
        <end position="533"/>
    </location>
</feature>
<reference evidence="3 4" key="1">
    <citation type="submission" date="2024-07" db="EMBL/GenBank/DDBJ databases">
        <title>Uliginosibacterium flavum JJ3220;KACC:17644.</title>
        <authorList>
            <person name="Kim M.K."/>
        </authorList>
    </citation>
    <scope>NUCLEOTIDE SEQUENCE [LARGE SCALE GENOMIC DNA]</scope>
    <source>
        <strain evidence="3 4">KACC:17644</strain>
    </source>
</reference>
<sequence length="752" mass="84751">MDQLAHNALIKIIGEPRDTLYRVLLDEPAKGKTVLIEIIDRTEDSPSPSPRGGRRRKVHNQGNQLRRKKSPLPTMTTPTWFDRAELEKLDAQHLLLRVDAELEAGYFVLPFTPKRKTEYERRCQIAAPFLSYGTLREELLVSGSFASLITGAIAAGCSKALAYKIPSLLCRFGFSERSLRDRRFNCGARGVKRPCVPGIRKKSGRKTALERMARQHGEDPPCEQPGMTEDWRNKIMAADAKLSKLKMKMPERVDRILASSFVTQFKFVDGKPAAIEMPMGSYPNRRQIQRVIKNEIPRLTELQQKTTKGHFNRNLRGLRGKMWKQIPGPGHTWCIDSTVGDIYLRSTIERSWIVGRPVVYAVVDAWSTAVVGFHVCLQNPSWNVAKVALFNCVAPPALLGDLFGFTVSLALDPLPTLPASLWMDNGEYRSKAGRVFGMHVPDESFTPPYRPDWHGVVEVLHRIGKDNIQAIPGAIDKRRKELELRQYRPGRSVMTLPEFVEYLYVVFSNYNLTANREHRLDATMKACGVFGSPAGLWRFGHSMGIGTQRAFTQASLTADLLPHDRARVTRNGIYRAGLDYGWPSGLEEQWSTIARSPSGGWNIQTNYHPSGVSKIWTPNATPVGMLELSLQDTAIAPRDATLFDHLDVLRYQDQRRGENEHLRNLLRVQSENQRKQLRDNAIDLTREADAAARGSRPSITVARDVELFPSQGVALSSVEIPPKENLPDNGLDDHLAFMAQLSAEMNKEHWNE</sequence>
<keyword evidence="4" id="KW-1185">Reference proteome</keyword>
<protein>
    <recommendedName>
        <fullName evidence="2">Integrase catalytic domain-containing protein</fullName>
    </recommendedName>
</protein>
<gene>
    <name evidence="3" type="ORF">ABXR19_17995</name>
</gene>
<dbReference type="EMBL" id="JBEWZI010000027">
    <property type="protein sequence ID" value="MET7016082.1"/>
    <property type="molecule type" value="Genomic_DNA"/>
</dbReference>